<sequence length="313" mass="32555">MKATFLTVGESLTDIVLRPGEPPAEYPGGSPMNVAVALGRLGHVSHLLTRIGDDARGRDIREHVESSRVVLTPGSIDDRPTSTAQARVGADGAAQYTFDLVWDPDPSGLPSGLDAVHTSSIAAVLAPGSGVVADVLESYRDSATLSYDPNIRPDLMGEPATVRPLIEALIGRCDIVKSSDEDIAWLYGTDDVEDVAASWRELGPSVVAMTRGGDGAVGFGPDGRIPVDPVRVDVADTVGAGDTYSAGILDALASRDLLGARRREALAAADTAVLQDVLGHAAALAAVTVSRPGANPPWADELEDRTDGSPLPR</sequence>
<dbReference type="EMBL" id="JAEDAJ010000003">
    <property type="protein sequence ID" value="MBK0331160.1"/>
    <property type="molecule type" value="Genomic_DNA"/>
</dbReference>
<feature type="domain" description="Carbohydrate kinase PfkB" evidence="7">
    <location>
        <begin position="25"/>
        <end position="297"/>
    </location>
</feature>
<dbReference type="InterPro" id="IPR002173">
    <property type="entry name" value="Carboh/pur_kinase_PfkB_CS"/>
</dbReference>
<dbReference type="Proteomes" id="UP000612352">
    <property type="component" value="Unassembled WGS sequence"/>
</dbReference>
<dbReference type="SUPFAM" id="SSF53613">
    <property type="entry name" value="Ribokinase-like"/>
    <property type="match status" value="1"/>
</dbReference>
<dbReference type="PROSITE" id="PS00583">
    <property type="entry name" value="PFKB_KINASES_1"/>
    <property type="match status" value="1"/>
</dbReference>
<dbReference type="InterPro" id="IPR050306">
    <property type="entry name" value="PfkB_Carbo_kinase"/>
</dbReference>
<dbReference type="PROSITE" id="PS00584">
    <property type="entry name" value="PFKB_KINASES_2"/>
    <property type="match status" value="1"/>
</dbReference>
<dbReference type="Pfam" id="PF00294">
    <property type="entry name" value="PfkB"/>
    <property type="match status" value="1"/>
</dbReference>
<evidence type="ECO:0000313" key="8">
    <source>
        <dbReference type="EMBL" id="MBK0331160.1"/>
    </source>
</evidence>
<comment type="caution">
    <text evidence="8">The sequence shown here is derived from an EMBL/GenBank/DDBJ whole genome shotgun (WGS) entry which is preliminary data.</text>
</comment>
<gene>
    <name evidence="8" type="ORF">I8D64_07055</name>
</gene>
<keyword evidence="9" id="KW-1185">Reference proteome</keyword>
<evidence type="ECO:0000256" key="4">
    <source>
        <dbReference type="ARBA" id="ARBA00022777"/>
    </source>
</evidence>
<keyword evidence="3" id="KW-0547">Nucleotide-binding</keyword>
<evidence type="ECO:0000313" key="9">
    <source>
        <dbReference type="Proteomes" id="UP000612352"/>
    </source>
</evidence>
<accession>A0ABS1B943</accession>
<evidence type="ECO:0000256" key="1">
    <source>
        <dbReference type="ARBA" id="ARBA00010688"/>
    </source>
</evidence>
<evidence type="ECO:0000256" key="6">
    <source>
        <dbReference type="SAM" id="MobiDB-lite"/>
    </source>
</evidence>
<evidence type="ECO:0000256" key="5">
    <source>
        <dbReference type="ARBA" id="ARBA00022840"/>
    </source>
</evidence>
<reference evidence="8 9" key="1">
    <citation type="submission" date="2020-12" db="EMBL/GenBank/DDBJ databases">
        <title>Brachybacterium sp. MASK1Z-5, whole genome shotgun sequence.</title>
        <authorList>
            <person name="Tuo L."/>
        </authorList>
    </citation>
    <scope>NUCLEOTIDE SEQUENCE [LARGE SCALE GENOMIC DNA]</scope>
    <source>
        <strain evidence="8 9">MASK1Z-5</strain>
    </source>
</reference>
<dbReference type="InterPro" id="IPR029056">
    <property type="entry name" value="Ribokinase-like"/>
</dbReference>
<evidence type="ECO:0000256" key="3">
    <source>
        <dbReference type="ARBA" id="ARBA00022741"/>
    </source>
</evidence>
<dbReference type="InterPro" id="IPR011611">
    <property type="entry name" value="PfkB_dom"/>
</dbReference>
<feature type="region of interest" description="Disordered" evidence="6">
    <location>
        <begin position="290"/>
        <end position="313"/>
    </location>
</feature>
<dbReference type="GO" id="GO:0016301">
    <property type="term" value="F:kinase activity"/>
    <property type="evidence" value="ECO:0007669"/>
    <property type="project" value="UniProtKB-KW"/>
</dbReference>
<dbReference type="Gene3D" id="3.40.1190.20">
    <property type="match status" value="1"/>
</dbReference>
<evidence type="ECO:0000256" key="2">
    <source>
        <dbReference type="ARBA" id="ARBA00022679"/>
    </source>
</evidence>
<keyword evidence="5" id="KW-0067">ATP-binding</keyword>
<comment type="similarity">
    <text evidence="1">Belongs to the carbohydrate kinase PfkB family.</text>
</comment>
<keyword evidence="4 8" id="KW-0418">Kinase</keyword>
<dbReference type="PANTHER" id="PTHR43085:SF1">
    <property type="entry name" value="PSEUDOURIDINE KINASE-RELATED"/>
    <property type="match status" value="1"/>
</dbReference>
<keyword evidence="2" id="KW-0808">Transferase</keyword>
<dbReference type="RefSeq" id="WP_200501822.1">
    <property type="nucleotide sequence ID" value="NZ_JAEDAJ010000003.1"/>
</dbReference>
<dbReference type="PANTHER" id="PTHR43085">
    <property type="entry name" value="HEXOKINASE FAMILY MEMBER"/>
    <property type="match status" value="1"/>
</dbReference>
<evidence type="ECO:0000259" key="7">
    <source>
        <dbReference type="Pfam" id="PF00294"/>
    </source>
</evidence>
<dbReference type="CDD" id="cd01167">
    <property type="entry name" value="bac_FRK"/>
    <property type="match status" value="1"/>
</dbReference>
<name>A0ABS1B943_9MICO</name>
<organism evidence="8 9">
    <name type="scientific">Brachybacterium halotolerans</name>
    <dbReference type="NCBI Taxonomy" id="2795215"/>
    <lineage>
        <taxon>Bacteria</taxon>
        <taxon>Bacillati</taxon>
        <taxon>Actinomycetota</taxon>
        <taxon>Actinomycetes</taxon>
        <taxon>Micrococcales</taxon>
        <taxon>Dermabacteraceae</taxon>
        <taxon>Brachybacterium</taxon>
    </lineage>
</organism>
<protein>
    <submittedName>
        <fullName evidence="8">Carbohydrate kinase</fullName>
    </submittedName>
</protein>
<proteinExistence type="inferred from homology"/>